<dbReference type="GO" id="GO:0005886">
    <property type="term" value="C:plasma membrane"/>
    <property type="evidence" value="ECO:0007669"/>
    <property type="project" value="InterPro"/>
</dbReference>
<protein>
    <submittedName>
        <fullName evidence="3">BMP family ABC transporter substrate-binding protein</fullName>
    </submittedName>
</protein>
<gene>
    <name evidence="3" type="ORF">G4Y79_06160</name>
</gene>
<organism evidence="3 4">
    <name type="scientific">Phototrophicus methaneseepsis</name>
    <dbReference type="NCBI Taxonomy" id="2710758"/>
    <lineage>
        <taxon>Bacteria</taxon>
        <taxon>Bacillati</taxon>
        <taxon>Chloroflexota</taxon>
        <taxon>Candidatus Thermofontia</taxon>
        <taxon>Phototrophicales</taxon>
        <taxon>Phototrophicaceae</taxon>
        <taxon>Phototrophicus</taxon>
    </lineage>
</organism>
<reference evidence="3 4" key="1">
    <citation type="submission" date="2020-02" db="EMBL/GenBank/DDBJ databases">
        <authorList>
            <person name="Zheng R.K."/>
            <person name="Sun C.M."/>
        </authorList>
    </citation>
    <scope>NUCLEOTIDE SEQUENCE [LARGE SCALE GENOMIC DNA]</scope>
    <source>
        <strain evidence="4">rifampicinis</strain>
    </source>
</reference>
<dbReference type="PANTHER" id="PTHR43208">
    <property type="entry name" value="ABC TRANSPORTER SUBSTRATE-BINDING PROTEIN"/>
    <property type="match status" value="1"/>
</dbReference>
<dbReference type="EMBL" id="CP062983">
    <property type="protein sequence ID" value="QPC83961.1"/>
    <property type="molecule type" value="Genomic_DNA"/>
</dbReference>
<dbReference type="Pfam" id="PF02608">
    <property type="entry name" value="Bmp"/>
    <property type="match status" value="1"/>
</dbReference>
<dbReference type="PANTHER" id="PTHR43208:SF1">
    <property type="entry name" value="ABC TRANSPORTER SUBSTRATE-BINDING PROTEIN"/>
    <property type="match status" value="1"/>
</dbReference>
<keyword evidence="4" id="KW-1185">Reference proteome</keyword>
<feature type="domain" description="ABC transporter substrate-binding protein PnrA-like" evidence="2">
    <location>
        <begin position="33"/>
        <end position="319"/>
    </location>
</feature>
<evidence type="ECO:0000313" key="4">
    <source>
        <dbReference type="Proteomes" id="UP000594468"/>
    </source>
</evidence>
<evidence type="ECO:0000256" key="1">
    <source>
        <dbReference type="ARBA" id="ARBA00022729"/>
    </source>
</evidence>
<proteinExistence type="predicted"/>
<dbReference type="Gene3D" id="3.40.50.2300">
    <property type="match status" value="2"/>
</dbReference>
<keyword evidence="1" id="KW-0732">Signal</keyword>
<dbReference type="InterPro" id="IPR052910">
    <property type="entry name" value="ABC-Purine-Binding"/>
</dbReference>
<dbReference type="Proteomes" id="UP000594468">
    <property type="component" value="Chromosome"/>
</dbReference>
<dbReference type="InterPro" id="IPR003760">
    <property type="entry name" value="PnrA-like"/>
</dbReference>
<dbReference type="KEGG" id="pmet:G4Y79_06160"/>
<accession>A0A7S8EBM1</accession>
<dbReference type="AlphaFoldDB" id="A0A7S8EBM1"/>
<dbReference type="RefSeq" id="WP_195172025.1">
    <property type="nucleotide sequence ID" value="NZ_CP062983.1"/>
</dbReference>
<evidence type="ECO:0000313" key="3">
    <source>
        <dbReference type="EMBL" id="QPC83961.1"/>
    </source>
</evidence>
<name>A0A7S8EBM1_9CHLR</name>
<sequence length="421" mass="45512">MYAARKWFLGVIVLLVGVLVIAPAAAQDDEFVFGMILVGPSSDQGWSQAHYEAGEYVIEKLAEEGITARQIVFENLNPAVNPQTTLMDVVESMVDEGAQLIFTTSDEFEPDTLEAAAEYPEVAFVHATGSAALGQSPADIFPDLYEAVEAEAAPENFANIMGEMEYGKMIAGCAAALTTETGKISYLGPLTNAETRRLVASAYLGAKYCYENYAGGDPAALGFEVIWIGYWIPTPDTLDPAQVTNTFFDTGSDVVISGIDPQDALIVAGQRREQGDNVYAIPYDYVGACETAPDACLGIPYFNWGPSYLEFVQEVMAGEFEPTWEWLGPDWADINAADTSAVGWENGPALSEEAAASLESFIAEIAAFEAEDNEAFFLWEGPLNYQDGTVLAEEGEFVDPLAIWYLPQLLEGITGDSTLSE</sequence>
<evidence type="ECO:0000259" key="2">
    <source>
        <dbReference type="Pfam" id="PF02608"/>
    </source>
</evidence>